<protein>
    <recommendedName>
        <fullName evidence="3">Helix-turn-helix domain-containing protein</fullName>
    </recommendedName>
</protein>
<dbReference type="AlphaFoldDB" id="A0A852U220"/>
<accession>A0A852U220</accession>
<dbReference type="Proteomes" id="UP000589036">
    <property type="component" value="Unassembled WGS sequence"/>
</dbReference>
<sequence length="76" mass="8018">MSVDEALSLPVSIDLVTAGRAFGMQRTKSYELARAGEFPVPLLRIGNAYRVRRCDLLEALGIGGTPNQLTNGGAAA</sequence>
<name>A0A852U220_9ACTN</name>
<evidence type="ECO:0008006" key="3">
    <source>
        <dbReference type="Google" id="ProtNLM"/>
    </source>
</evidence>
<dbReference type="EMBL" id="JACCCC010000001">
    <property type="protein sequence ID" value="NYE50239.1"/>
    <property type="molecule type" value="Genomic_DNA"/>
</dbReference>
<organism evidence="1 2">
    <name type="scientific">Spinactinospora alkalitolerans</name>
    <dbReference type="NCBI Taxonomy" id="687207"/>
    <lineage>
        <taxon>Bacteria</taxon>
        <taxon>Bacillati</taxon>
        <taxon>Actinomycetota</taxon>
        <taxon>Actinomycetes</taxon>
        <taxon>Streptosporangiales</taxon>
        <taxon>Nocardiopsidaceae</taxon>
        <taxon>Spinactinospora</taxon>
    </lineage>
</organism>
<evidence type="ECO:0000313" key="2">
    <source>
        <dbReference type="Proteomes" id="UP000589036"/>
    </source>
</evidence>
<gene>
    <name evidence="1" type="ORF">HDA32_005359</name>
</gene>
<evidence type="ECO:0000313" key="1">
    <source>
        <dbReference type="EMBL" id="NYE50239.1"/>
    </source>
</evidence>
<dbReference type="RefSeq" id="WP_179645750.1">
    <property type="nucleotide sequence ID" value="NZ_BAAAYY010000014.1"/>
</dbReference>
<keyword evidence="2" id="KW-1185">Reference proteome</keyword>
<comment type="caution">
    <text evidence="1">The sequence shown here is derived from an EMBL/GenBank/DDBJ whole genome shotgun (WGS) entry which is preliminary data.</text>
</comment>
<reference evidence="1 2" key="1">
    <citation type="submission" date="2020-07" db="EMBL/GenBank/DDBJ databases">
        <title>Sequencing the genomes of 1000 actinobacteria strains.</title>
        <authorList>
            <person name="Klenk H.-P."/>
        </authorList>
    </citation>
    <scope>NUCLEOTIDE SEQUENCE [LARGE SCALE GENOMIC DNA]</scope>
    <source>
        <strain evidence="1 2">CXB654</strain>
    </source>
</reference>
<proteinExistence type="predicted"/>